<dbReference type="GO" id="GO:0005737">
    <property type="term" value="C:cytoplasm"/>
    <property type="evidence" value="ECO:0007669"/>
    <property type="project" value="TreeGrafter"/>
</dbReference>
<accession>A0A8B7CTM9</accession>
<feature type="repeat" description="WD" evidence="3">
    <location>
        <begin position="109"/>
        <end position="141"/>
    </location>
</feature>
<feature type="region of interest" description="Disordered" evidence="4">
    <location>
        <begin position="495"/>
        <end position="545"/>
    </location>
</feature>
<dbReference type="Proteomes" id="UP000228380">
    <property type="component" value="Unplaced"/>
</dbReference>
<feature type="region of interest" description="Disordered" evidence="4">
    <location>
        <begin position="1"/>
        <end position="28"/>
    </location>
</feature>
<proteinExistence type="predicted"/>
<dbReference type="PROSITE" id="PS50294">
    <property type="entry name" value="WD_REPEATS_REGION"/>
    <property type="match status" value="1"/>
</dbReference>
<feature type="compositionally biased region" description="Polar residues" evidence="4">
    <location>
        <begin position="365"/>
        <end position="380"/>
    </location>
</feature>
<name>A0A8B7CTM9_PHODC</name>
<evidence type="ECO:0000256" key="1">
    <source>
        <dbReference type="ARBA" id="ARBA00022574"/>
    </source>
</evidence>
<reference evidence="6" key="1">
    <citation type="submission" date="2025-08" db="UniProtKB">
        <authorList>
            <consortium name="RefSeq"/>
        </authorList>
    </citation>
    <scope>IDENTIFICATION</scope>
    <source>
        <tissue evidence="6">Young leaves</tissue>
    </source>
</reference>
<evidence type="ECO:0000313" key="5">
    <source>
        <dbReference type="Proteomes" id="UP000228380"/>
    </source>
</evidence>
<protein>
    <submittedName>
        <fullName evidence="6">DDB1- and CUL4-associated factor 8 isoform X1</fullName>
    </submittedName>
</protein>
<keyword evidence="1 3" id="KW-0853">WD repeat</keyword>
<evidence type="ECO:0000256" key="4">
    <source>
        <dbReference type="SAM" id="MobiDB-lite"/>
    </source>
</evidence>
<evidence type="ECO:0000256" key="3">
    <source>
        <dbReference type="PROSITE-ProRule" id="PRU00221"/>
    </source>
</evidence>
<dbReference type="GO" id="GO:0080008">
    <property type="term" value="C:Cul4-RING E3 ubiquitin ligase complex"/>
    <property type="evidence" value="ECO:0007669"/>
    <property type="project" value="TreeGrafter"/>
</dbReference>
<organism evidence="5 6">
    <name type="scientific">Phoenix dactylifera</name>
    <name type="common">Date palm</name>
    <dbReference type="NCBI Taxonomy" id="42345"/>
    <lineage>
        <taxon>Eukaryota</taxon>
        <taxon>Viridiplantae</taxon>
        <taxon>Streptophyta</taxon>
        <taxon>Embryophyta</taxon>
        <taxon>Tracheophyta</taxon>
        <taxon>Spermatophyta</taxon>
        <taxon>Magnoliopsida</taxon>
        <taxon>Liliopsida</taxon>
        <taxon>Arecaceae</taxon>
        <taxon>Coryphoideae</taxon>
        <taxon>Phoeniceae</taxon>
        <taxon>Phoenix</taxon>
    </lineage>
</organism>
<sequence length="582" mass="64530">MRTPVRKRGSWERVPESPLSRNKTTASRHRFDARFPTAGLNKASLWSIWSSTGAGKEEMGIVGKKKRIFRHGIVDLRQREVGDLAPRTFAHRLGASEGLILRLQILRRLDKHKGCVNTVSFNADGNILVSGSDDRMIMLWDWEAGLVRLSFHSGHTDNVFQARFMPYTDDQTIVTCAADGEVRHAQLREGGQVATMMLAQHEGRVHKMAIEPGSPHIFYSCGEDGLVQHFDLRTKCATRLFICRSFQDRSAYMPIVQLHAIAIDPRNPNLFAIAGGDEYARVYDIRKYKWDGSTSCGHPTDCFCPSHLIGDDVEFGITGLAFSDSSELLVSYNDEHIYLFSKDQGLGPNPIPASPVSAMDRDSPDGSNLVPSSPSTTDPNSRSEPKVYKGHLNRDTIKGVSFFGPNCEYVVSGSDCGRIFIWRKKEGELLRVMEGDKYTVNCIEPHPYATTIASSGLENDIKIWTPSAMEPAPPVNLEKVLMAHCFATDDSDFDYDDDGDDVDDNDDIDCDDEDDDDGMDDCDDDDDDDDDATSDDGIDCDEDDGDGDGCCDGCDVSVDDTTFFTTSSSRRKDQGFPDICSP</sequence>
<dbReference type="OrthoDB" id="4869960at2759"/>
<dbReference type="AlphaFoldDB" id="A0A8B7CTM9"/>
<evidence type="ECO:0000256" key="2">
    <source>
        <dbReference type="ARBA" id="ARBA00022737"/>
    </source>
</evidence>
<dbReference type="SUPFAM" id="SSF50978">
    <property type="entry name" value="WD40 repeat-like"/>
    <property type="match status" value="1"/>
</dbReference>
<dbReference type="PROSITE" id="PS50082">
    <property type="entry name" value="WD_REPEATS_2"/>
    <property type="match status" value="1"/>
</dbReference>
<keyword evidence="5" id="KW-1185">Reference proteome</keyword>
<dbReference type="RefSeq" id="XP_008806156.2">
    <property type="nucleotide sequence ID" value="XM_008807934.3"/>
</dbReference>
<dbReference type="InterPro" id="IPR015943">
    <property type="entry name" value="WD40/YVTN_repeat-like_dom_sf"/>
</dbReference>
<dbReference type="InterPro" id="IPR001680">
    <property type="entry name" value="WD40_rpt"/>
</dbReference>
<dbReference type="KEGG" id="pda:103718921"/>
<dbReference type="SMART" id="SM00320">
    <property type="entry name" value="WD40"/>
    <property type="match status" value="7"/>
</dbReference>
<dbReference type="PANTHER" id="PTHR15574">
    <property type="entry name" value="WD REPEAT DOMAIN-CONTAINING FAMILY"/>
    <property type="match status" value="1"/>
</dbReference>
<dbReference type="GeneID" id="103718921"/>
<dbReference type="PANTHER" id="PTHR15574:SF21">
    <property type="entry name" value="DDB1- AND CUL4-ASSOCIATED FACTOR 8"/>
    <property type="match status" value="1"/>
</dbReference>
<feature type="region of interest" description="Disordered" evidence="4">
    <location>
        <begin position="349"/>
        <end position="389"/>
    </location>
</feature>
<gene>
    <name evidence="6" type="primary">LOC103718921</name>
</gene>
<keyword evidence="2" id="KW-0677">Repeat</keyword>
<dbReference type="Gene3D" id="2.130.10.10">
    <property type="entry name" value="YVTN repeat-like/Quinoprotein amine dehydrogenase"/>
    <property type="match status" value="1"/>
</dbReference>
<dbReference type="Pfam" id="PF00400">
    <property type="entry name" value="WD40"/>
    <property type="match status" value="3"/>
</dbReference>
<dbReference type="InterPro" id="IPR036322">
    <property type="entry name" value="WD40_repeat_dom_sf"/>
</dbReference>
<dbReference type="InterPro" id="IPR045151">
    <property type="entry name" value="DCAF8"/>
</dbReference>
<evidence type="ECO:0000313" key="6">
    <source>
        <dbReference type="RefSeq" id="XP_008806156.2"/>
    </source>
</evidence>